<gene>
    <name evidence="1" type="ORF">Barba1S_gp055</name>
</gene>
<name>A0A4P8MVR6_9CAUD</name>
<proteinExistence type="predicted"/>
<dbReference type="EMBL" id="MK719702">
    <property type="protein sequence ID" value="QCQ58042.1"/>
    <property type="molecule type" value="Genomic_DNA"/>
</dbReference>
<evidence type="ECO:0000313" key="2">
    <source>
        <dbReference type="Proteomes" id="UP000300052"/>
    </source>
</evidence>
<accession>A0A4P8MVR6</accession>
<dbReference type="Proteomes" id="UP000300052">
    <property type="component" value="Genome"/>
</dbReference>
<reference evidence="1 2" key="1">
    <citation type="submission" date="2019-03" db="EMBL/GenBank/DDBJ databases">
        <title>Genomic and seasonal variations among aquatic phages infecting the Baltic Sea Gammaproteobacteria Rheinheimera sp. bal341.</title>
        <authorList>
            <person name="Nilsson E."/>
            <person name="Li K."/>
            <person name="Fridlund J."/>
            <person name="Sulcius S."/>
            <person name="Bunse C."/>
            <person name="Karlsson C.M.G."/>
            <person name="Lindh M."/>
            <person name="Lundin D."/>
            <person name="Pinhassi J."/>
            <person name="Holmfeldt K."/>
        </authorList>
    </citation>
    <scope>NUCLEOTIDE SEQUENCE [LARGE SCALE GENOMIC DNA]</scope>
</reference>
<evidence type="ECO:0000313" key="1">
    <source>
        <dbReference type="EMBL" id="QCQ58042.1"/>
    </source>
</evidence>
<organism evidence="1 2">
    <name type="scientific">Rheinheimera phage vB_RspM_Barba1S</name>
    <dbReference type="NCBI Taxonomy" id="2565660"/>
    <lineage>
        <taxon>Viruses</taxon>
        <taxon>Duplodnaviria</taxon>
        <taxon>Heunggongvirae</taxon>
        <taxon>Uroviricota</taxon>
        <taxon>Caudoviricetes</taxon>
        <taxon>Barbavirus</taxon>
        <taxon>Barbavirus barba18A</taxon>
    </lineage>
</organism>
<sequence length="83" mass="9757">MSLKTTWLPEFRYVPRKIKTGWFTSQIVQVLQQKYRVTGEYYSPDVSGQYNSIPVDKTGWDYVHSHPATLVNLRPAEYCEQDN</sequence>
<protein>
    <submittedName>
        <fullName evidence="1">Uncharacterized protein</fullName>
    </submittedName>
</protein>